<reference evidence="2" key="1">
    <citation type="submission" date="2013-03" db="EMBL/GenBank/DDBJ databases">
        <title>Genome sequence of Chthonomonas calidirosea, the first sequenced genome from the Armatimonadetes phylum (formally candidate division OP10).</title>
        <authorList>
            <person name="Lee K.C.Y."/>
            <person name="Morgan X.C."/>
            <person name="Dunfield P.F."/>
            <person name="Tamas I."/>
            <person name="Houghton K.M."/>
            <person name="Vyssotski M."/>
            <person name="Ryan J.L.J."/>
            <person name="Lagutin K."/>
            <person name="McDonald I.R."/>
            <person name="Stott M.B."/>
        </authorList>
    </citation>
    <scope>NUCLEOTIDE SEQUENCE [LARGE SCALE GENOMIC DNA]</scope>
    <source>
        <strain evidence="2">DSM 23976 / ICMP 18418 / T49</strain>
    </source>
</reference>
<dbReference type="EMBL" id="HF951689">
    <property type="protein sequence ID" value="CCW36530.1"/>
    <property type="molecule type" value="Genomic_DNA"/>
</dbReference>
<dbReference type="RefSeq" id="WP_016484038.1">
    <property type="nucleotide sequence ID" value="NC_021487.1"/>
</dbReference>
<dbReference type="Proteomes" id="UP000014227">
    <property type="component" value="Chromosome I"/>
</dbReference>
<gene>
    <name evidence="1" type="ORF">CCALI_02741</name>
</gene>
<dbReference type="AlphaFoldDB" id="S0EY71"/>
<dbReference type="KEGG" id="ccz:CCALI_02741"/>
<name>S0EY71_CHTCT</name>
<dbReference type="HOGENOM" id="CLU_1515301_0_0_0"/>
<evidence type="ECO:0000313" key="2">
    <source>
        <dbReference type="Proteomes" id="UP000014227"/>
    </source>
</evidence>
<organism evidence="1 2">
    <name type="scientific">Chthonomonas calidirosea (strain DSM 23976 / ICMP 18418 / T49)</name>
    <dbReference type="NCBI Taxonomy" id="1303518"/>
    <lineage>
        <taxon>Bacteria</taxon>
        <taxon>Bacillati</taxon>
        <taxon>Armatimonadota</taxon>
        <taxon>Chthonomonadia</taxon>
        <taxon>Chthonomonadales</taxon>
        <taxon>Chthonomonadaceae</taxon>
        <taxon>Chthonomonas</taxon>
    </lineage>
</organism>
<dbReference type="InParanoid" id="S0EY71"/>
<sequence>MTEASSMPSQITDIYLVGLRTDGRSEVPNFYTFLLEQDQELQPLLLEDQVILFTHIELAPQAFALADIPVQFRRPLSLENVYLIDAARTLHLLAYHDEDNEQVIANFLDWCARTLTALGIPLPPAFDVLADLGKHVDQYRVYGDFLSKEPYRRERAIDGVRWCLGTIFSLARILTKE</sequence>
<evidence type="ECO:0000313" key="1">
    <source>
        <dbReference type="EMBL" id="CCW36530.1"/>
    </source>
</evidence>
<dbReference type="PATRIC" id="fig|1303518.3.peg.2845"/>
<protein>
    <submittedName>
        <fullName evidence="1">Uncharacterized protein</fullName>
    </submittedName>
</protein>
<dbReference type="eggNOG" id="ENOG5032VYG">
    <property type="taxonomic scope" value="Bacteria"/>
</dbReference>
<accession>S0EY71</accession>
<keyword evidence="2" id="KW-1185">Reference proteome</keyword>
<dbReference type="STRING" id="454171.CP488_01346"/>
<proteinExistence type="predicted"/>